<evidence type="ECO:0000256" key="2">
    <source>
        <dbReference type="ARBA" id="ARBA00023012"/>
    </source>
</evidence>
<dbReference type="STRING" id="192903.SAMN04488513_10579"/>
<name>A0A1M6JMA7_9FLAO</name>
<accession>A0A1M6JMA7</accession>
<organism evidence="10 11">
    <name type="scientific">Pseudozobellia thermophila</name>
    <dbReference type="NCBI Taxonomy" id="192903"/>
    <lineage>
        <taxon>Bacteria</taxon>
        <taxon>Pseudomonadati</taxon>
        <taxon>Bacteroidota</taxon>
        <taxon>Flavobacteriia</taxon>
        <taxon>Flavobacteriales</taxon>
        <taxon>Flavobacteriaceae</taxon>
        <taxon>Pseudozobellia</taxon>
    </lineage>
</organism>
<keyword evidence="11" id="KW-1185">Reference proteome</keyword>
<evidence type="ECO:0000256" key="6">
    <source>
        <dbReference type="PROSITE-ProRule" id="PRU00169"/>
    </source>
</evidence>
<keyword evidence="2" id="KW-0902">Two-component regulatory system</keyword>
<evidence type="ECO:0000313" key="11">
    <source>
        <dbReference type="Proteomes" id="UP000184543"/>
    </source>
</evidence>
<feature type="DNA-binding region" description="OmpR/PhoB-type" evidence="7">
    <location>
        <begin position="124"/>
        <end position="224"/>
    </location>
</feature>
<protein>
    <submittedName>
        <fullName evidence="10">DNA-binding response regulator, OmpR family, contains REC and winged-helix (WHTH) domain</fullName>
    </submittedName>
</protein>
<evidence type="ECO:0000256" key="3">
    <source>
        <dbReference type="ARBA" id="ARBA00023015"/>
    </source>
</evidence>
<evidence type="ECO:0000256" key="4">
    <source>
        <dbReference type="ARBA" id="ARBA00023125"/>
    </source>
</evidence>
<dbReference type="AlphaFoldDB" id="A0A1M6JMA7"/>
<dbReference type="GO" id="GO:0000976">
    <property type="term" value="F:transcription cis-regulatory region binding"/>
    <property type="evidence" value="ECO:0007669"/>
    <property type="project" value="TreeGrafter"/>
</dbReference>
<dbReference type="Gene3D" id="6.10.250.690">
    <property type="match status" value="1"/>
</dbReference>
<sequence length="225" mass="25799">MKILVIEDELQLQNSITESLEKENFLIETAADYHTAMEKVFVYDYDCILLDIMLPNGSGLDILKELKKEGKNGNVIIISAKDSLDDKLEGLELGADDYLTKPFHLAELNARVKAILRRKNLNGKNTIEFANTVLDLNERQFYVDGKGVPLNRKEFDILNYFLFNKNRLVTKTAMAEHVWGDNTDQADNLDFMYSQIKNLRKKLQRSQADIEIVSVYGVGYKLVEK</sequence>
<dbReference type="Pfam" id="PF00486">
    <property type="entry name" value="Trans_reg_C"/>
    <property type="match status" value="1"/>
</dbReference>
<dbReference type="Pfam" id="PF00072">
    <property type="entry name" value="Response_reg"/>
    <property type="match status" value="1"/>
</dbReference>
<gene>
    <name evidence="10" type="ORF">SAMN04488513_10579</name>
</gene>
<dbReference type="SUPFAM" id="SSF52172">
    <property type="entry name" value="CheY-like"/>
    <property type="match status" value="1"/>
</dbReference>
<proteinExistence type="predicted"/>
<evidence type="ECO:0000313" key="10">
    <source>
        <dbReference type="EMBL" id="SHJ47826.1"/>
    </source>
</evidence>
<dbReference type="Gene3D" id="3.40.50.2300">
    <property type="match status" value="1"/>
</dbReference>
<dbReference type="GO" id="GO:0000156">
    <property type="term" value="F:phosphorelay response regulator activity"/>
    <property type="evidence" value="ECO:0007669"/>
    <property type="project" value="TreeGrafter"/>
</dbReference>
<keyword evidence="1 6" id="KW-0597">Phosphoprotein</keyword>
<dbReference type="EMBL" id="FQYU01000005">
    <property type="protein sequence ID" value="SHJ47826.1"/>
    <property type="molecule type" value="Genomic_DNA"/>
</dbReference>
<dbReference type="InterPro" id="IPR036388">
    <property type="entry name" value="WH-like_DNA-bd_sf"/>
</dbReference>
<dbReference type="SMART" id="SM00862">
    <property type="entry name" value="Trans_reg_C"/>
    <property type="match status" value="1"/>
</dbReference>
<evidence type="ECO:0000256" key="7">
    <source>
        <dbReference type="PROSITE-ProRule" id="PRU01091"/>
    </source>
</evidence>
<evidence type="ECO:0000259" key="8">
    <source>
        <dbReference type="PROSITE" id="PS50110"/>
    </source>
</evidence>
<feature type="modified residue" description="4-aspartylphosphate" evidence="6">
    <location>
        <position position="51"/>
    </location>
</feature>
<dbReference type="PROSITE" id="PS51755">
    <property type="entry name" value="OMPR_PHOB"/>
    <property type="match status" value="1"/>
</dbReference>
<feature type="domain" description="Response regulatory" evidence="8">
    <location>
        <begin position="2"/>
        <end position="116"/>
    </location>
</feature>
<evidence type="ECO:0000256" key="1">
    <source>
        <dbReference type="ARBA" id="ARBA00022553"/>
    </source>
</evidence>
<dbReference type="PANTHER" id="PTHR48111:SF22">
    <property type="entry name" value="REGULATOR OF RPOS"/>
    <property type="match status" value="1"/>
</dbReference>
<dbReference type="InterPro" id="IPR001867">
    <property type="entry name" value="OmpR/PhoB-type_DNA-bd"/>
</dbReference>
<dbReference type="GO" id="GO:0032993">
    <property type="term" value="C:protein-DNA complex"/>
    <property type="evidence" value="ECO:0007669"/>
    <property type="project" value="TreeGrafter"/>
</dbReference>
<evidence type="ECO:0000259" key="9">
    <source>
        <dbReference type="PROSITE" id="PS51755"/>
    </source>
</evidence>
<keyword evidence="3" id="KW-0805">Transcription regulation</keyword>
<dbReference type="PROSITE" id="PS50110">
    <property type="entry name" value="RESPONSE_REGULATORY"/>
    <property type="match status" value="1"/>
</dbReference>
<dbReference type="GO" id="GO:0005829">
    <property type="term" value="C:cytosol"/>
    <property type="evidence" value="ECO:0007669"/>
    <property type="project" value="TreeGrafter"/>
</dbReference>
<dbReference type="InterPro" id="IPR011006">
    <property type="entry name" value="CheY-like_superfamily"/>
</dbReference>
<reference evidence="11" key="1">
    <citation type="submission" date="2016-11" db="EMBL/GenBank/DDBJ databases">
        <authorList>
            <person name="Varghese N."/>
            <person name="Submissions S."/>
        </authorList>
    </citation>
    <scope>NUCLEOTIDE SEQUENCE [LARGE SCALE GENOMIC DNA]</scope>
    <source>
        <strain evidence="11">DSM 19858</strain>
    </source>
</reference>
<dbReference type="Proteomes" id="UP000184543">
    <property type="component" value="Unassembled WGS sequence"/>
</dbReference>
<dbReference type="GO" id="GO:0006355">
    <property type="term" value="P:regulation of DNA-templated transcription"/>
    <property type="evidence" value="ECO:0007669"/>
    <property type="project" value="InterPro"/>
</dbReference>
<dbReference type="Gene3D" id="1.10.10.10">
    <property type="entry name" value="Winged helix-like DNA-binding domain superfamily/Winged helix DNA-binding domain"/>
    <property type="match status" value="1"/>
</dbReference>
<dbReference type="PANTHER" id="PTHR48111">
    <property type="entry name" value="REGULATOR OF RPOS"/>
    <property type="match status" value="1"/>
</dbReference>
<dbReference type="RefSeq" id="WP_072994381.1">
    <property type="nucleotide sequence ID" value="NZ_FQYU01000005.1"/>
</dbReference>
<keyword evidence="4 7" id="KW-0238">DNA-binding</keyword>
<evidence type="ECO:0000256" key="5">
    <source>
        <dbReference type="ARBA" id="ARBA00023163"/>
    </source>
</evidence>
<keyword evidence="5" id="KW-0804">Transcription</keyword>
<dbReference type="CDD" id="cd00383">
    <property type="entry name" value="trans_reg_C"/>
    <property type="match status" value="1"/>
</dbReference>
<dbReference type="InterPro" id="IPR001789">
    <property type="entry name" value="Sig_transdc_resp-reg_receiver"/>
</dbReference>
<feature type="domain" description="OmpR/PhoB-type" evidence="9">
    <location>
        <begin position="124"/>
        <end position="224"/>
    </location>
</feature>
<dbReference type="InterPro" id="IPR039420">
    <property type="entry name" value="WalR-like"/>
</dbReference>
<dbReference type="OrthoDB" id="9790442at2"/>
<dbReference type="SMART" id="SM00448">
    <property type="entry name" value="REC"/>
    <property type="match status" value="1"/>
</dbReference>